<sequence>MSPRPATARPDAVLRDEDLPALWQDLGLPGLLDVHVHFMHPKVLAKVWAYFDAAGPKLGRSWPITYRGSDEERVAHLRSMGVRRFSTLSYAHRPGVATFMNDWTLAFAAATPDAWRSATFYPEPEAAGYVPALVEEGVDVFKAHLQVGEFAADDPLLDPVWGTLAESGTPIVLHAGSGPAPGAHTGPQGVERVMARFPSLRLVIAHLGMPEYAEFLDLADRFENLRLDTTMAFVDFFDPPDDPSLPSRLRDLAPRILFGTDFPNIPYAYAHQVEVLQRLDLGDDWMRSVLWHNAADLLGATPHE</sequence>
<accession>A0ABN2VTK8</accession>
<comment type="caution">
    <text evidence="3">The sequence shown here is derived from an EMBL/GenBank/DDBJ whole genome shotgun (WGS) entry which is preliminary data.</text>
</comment>
<dbReference type="EMBL" id="BAAAPY010000001">
    <property type="protein sequence ID" value="GAA2071444.1"/>
    <property type="molecule type" value="Genomic_DNA"/>
</dbReference>
<dbReference type="RefSeq" id="WP_344324220.1">
    <property type="nucleotide sequence ID" value="NZ_BAAAPY010000001.1"/>
</dbReference>
<dbReference type="PANTHER" id="PTHR21240">
    <property type="entry name" value="2-AMINO-3-CARBOXYLMUCONATE-6-SEMIALDEHYDE DECARBOXYLASE"/>
    <property type="match status" value="1"/>
</dbReference>
<dbReference type="PANTHER" id="PTHR21240:SF28">
    <property type="entry name" value="ISO-OROTATE DECARBOXYLASE (EUROFUNG)"/>
    <property type="match status" value="1"/>
</dbReference>
<dbReference type="Proteomes" id="UP001501480">
    <property type="component" value="Unassembled WGS sequence"/>
</dbReference>
<name>A0ABN2VTK8_9ACTN</name>
<dbReference type="CDD" id="cd01292">
    <property type="entry name" value="metallo-dependent_hydrolases"/>
    <property type="match status" value="1"/>
</dbReference>
<dbReference type="Gene3D" id="3.20.20.140">
    <property type="entry name" value="Metal-dependent hydrolases"/>
    <property type="match status" value="1"/>
</dbReference>
<evidence type="ECO:0000259" key="2">
    <source>
        <dbReference type="Pfam" id="PF04909"/>
    </source>
</evidence>
<keyword evidence="4" id="KW-1185">Reference proteome</keyword>
<dbReference type="SUPFAM" id="SSF51556">
    <property type="entry name" value="Metallo-dependent hydrolases"/>
    <property type="match status" value="1"/>
</dbReference>
<evidence type="ECO:0000313" key="4">
    <source>
        <dbReference type="Proteomes" id="UP001501480"/>
    </source>
</evidence>
<organism evidence="3 4">
    <name type="scientific">Aeromicrobium halocynthiae</name>
    <dbReference type="NCBI Taxonomy" id="560557"/>
    <lineage>
        <taxon>Bacteria</taxon>
        <taxon>Bacillati</taxon>
        <taxon>Actinomycetota</taxon>
        <taxon>Actinomycetes</taxon>
        <taxon>Propionibacteriales</taxon>
        <taxon>Nocardioidaceae</taxon>
        <taxon>Aeromicrobium</taxon>
    </lineage>
</organism>
<gene>
    <name evidence="3" type="ORF">GCM10009821_06490</name>
</gene>
<evidence type="ECO:0000256" key="1">
    <source>
        <dbReference type="ARBA" id="ARBA00023239"/>
    </source>
</evidence>
<reference evidence="3 4" key="1">
    <citation type="journal article" date="2019" name="Int. J. Syst. Evol. Microbiol.">
        <title>The Global Catalogue of Microorganisms (GCM) 10K type strain sequencing project: providing services to taxonomists for standard genome sequencing and annotation.</title>
        <authorList>
            <consortium name="The Broad Institute Genomics Platform"/>
            <consortium name="The Broad Institute Genome Sequencing Center for Infectious Disease"/>
            <person name="Wu L."/>
            <person name="Ma J."/>
        </authorList>
    </citation>
    <scope>NUCLEOTIDE SEQUENCE [LARGE SCALE GENOMIC DNA]</scope>
    <source>
        <strain evidence="3 4">JCM 15749</strain>
    </source>
</reference>
<dbReference type="InterPro" id="IPR006680">
    <property type="entry name" value="Amidohydro-rel"/>
</dbReference>
<protein>
    <submittedName>
        <fullName evidence="3">Amidohydrolase family protein</fullName>
    </submittedName>
</protein>
<keyword evidence="1" id="KW-0456">Lyase</keyword>
<dbReference type="Pfam" id="PF04909">
    <property type="entry name" value="Amidohydro_2"/>
    <property type="match status" value="1"/>
</dbReference>
<dbReference type="InterPro" id="IPR032465">
    <property type="entry name" value="ACMSD"/>
</dbReference>
<feature type="domain" description="Amidohydrolase-related" evidence="2">
    <location>
        <begin position="33"/>
        <end position="299"/>
    </location>
</feature>
<dbReference type="InterPro" id="IPR032466">
    <property type="entry name" value="Metal_Hydrolase"/>
</dbReference>
<proteinExistence type="predicted"/>
<evidence type="ECO:0000313" key="3">
    <source>
        <dbReference type="EMBL" id="GAA2071444.1"/>
    </source>
</evidence>